<feature type="transmembrane region" description="Helical" evidence="6">
    <location>
        <begin position="348"/>
        <end position="370"/>
    </location>
</feature>
<dbReference type="Pfam" id="PF07690">
    <property type="entry name" value="MFS_1"/>
    <property type="match status" value="1"/>
</dbReference>
<accession>A0A9X0C1T5</accession>
<feature type="transmembrane region" description="Helical" evidence="6">
    <location>
        <begin position="181"/>
        <end position="204"/>
    </location>
</feature>
<evidence type="ECO:0000313" key="8">
    <source>
        <dbReference type="EMBL" id="KAJ5494933.1"/>
    </source>
</evidence>
<feature type="transmembrane region" description="Helical" evidence="6">
    <location>
        <begin position="89"/>
        <end position="109"/>
    </location>
</feature>
<comment type="subcellular location">
    <subcellularLocation>
        <location evidence="1">Membrane</location>
        <topology evidence="1">Multi-pass membrane protein</topology>
    </subcellularLocation>
</comment>
<dbReference type="Proteomes" id="UP001148312">
    <property type="component" value="Unassembled WGS sequence"/>
</dbReference>
<name>A0A9X0C1T5_9EURO</name>
<dbReference type="GO" id="GO:0005886">
    <property type="term" value="C:plasma membrane"/>
    <property type="evidence" value="ECO:0007669"/>
    <property type="project" value="TreeGrafter"/>
</dbReference>
<proteinExistence type="predicted"/>
<evidence type="ECO:0000256" key="3">
    <source>
        <dbReference type="ARBA" id="ARBA00022989"/>
    </source>
</evidence>
<reference evidence="8" key="2">
    <citation type="journal article" date="2023" name="IMA Fungus">
        <title>Comparative genomic study of the Penicillium genus elucidates a diverse pangenome and 15 lateral gene transfer events.</title>
        <authorList>
            <person name="Petersen C."/>
            <person name="Sorensen T."/>
            <person name="Nielsen M.R."/>
            <person name="Sondergaard T.E."/>
            <person name="Sorensen J.L."/>
            <person name="Fitzpatrick D.A."/>
            <person name="Frisvad J.C."/>
            <person name="Nielsen K.L."/>
        </authorList>
    </citation>
    <scope>NUCLEOTIDE SEQUENCE</scope>
    <source>
        <strain evidence="8">IBT 30728</strain>
    </source>
</reference>
<keyword evidence="4 6" id="KW-0472">Membrane</keyword>
<dbReference type="PANTHER" id="PTHR23502">
    <property type="entry name" value="MAJOR FACILITATOR SUPERFAMILY"/>
    <property type="match status" value="1"/>
</dbReference>
<evidence type="ECO:0000256" key="4">
    <source>
        <dbReference type="ARBA" id="ARBA00023136"/>
    </source>
</evidence>
<feature type="transmembrane region" description="Helical" evidence="6">
    <location>
        <begin position="478"/>
        <end position="499"/>
    </location>
</feature>
<evidence type="ECO:0000259" key="7">
    <source>
        <dbReference type="PROSITE" id="PS50850"/>
    </source>
</evidence>
<feature type="domain" description="Major facilitator superfamily (MFS) profile" evidence="7">
    <location>
        <begin position="38"/>
        <end position="500"/>
    </location>
</feature>
<feature type="transmembrane region" description="Helical" evidence="6">
    <location>
        <begin position="391"/>
        <end position="410"/>
    </location>
</feature>
<evidence type="ECO:0000313" key="9">
    <source>
        <dbReference type="Proteomes" id="UP001148312"/>
    </source>
</evidence>
<evidence type="ECO:0000256" key="5">
    <source>
        <dbReference type="SAM" id="MobiDB-lite"/>
    </source>
</evidence>
<keyword evidence="3 6" id="KW-1133">Transmembrane helix</keyword>
<dbReference type="Gene3D" id="1.20.1250.20">
    <property type="entry name" value="MFS general substrate transporter like domains"/>
    <property type="match status" value="1"/>
</dbReference>
<protein>
    <submittedName>
        <fullName evidence="8">MFS transporter</fullName>
    </submittedName>
</protein>
<dbReference type="InterPro" id="IPR011701">
    <property type="entry name" value="MFS"/>
</dbReference>
<keyword evidence="2 6" id="KW-0812">Transmembrane</keyword>
<dbReference type="SUPFAM" id="SSF103473">
    <property type="entry name" value="MFS general substrate transporter"/>
    <property type="match status" value="1"/>
</dbReference>
<dbReference type="GO" id="GO:0022857">
    <property type="term" value="F:transmembrane transporter activity"/>
    <property type="evidence" value="ECO:0007669"/>
    <property type="project" value="InterPro"/>
</dbReference>
<dbReference type="PANTHER" id="PTHR23502:SF34">
    <property type="entry name" value="PROTEIN HOL1"/>
    <property type="match status" value="1"/>
</dbReference>
<sequence length="522" mass="57334">MAGNVHKGDRLGTMRLRHEHTNEIIKIPTPSNDPQDPLNWPQWYKYFVAGISSWAILMSTFCASGPAVILPNMAITFFGPPGPHFAAAISKASYFITVCALMMGVSNLVWVPLMIKFGRRWVYILAYALYCGTAAWCATAESYSSLLAARAILGCAAGAGEVLGPLTIADIFFVHERGAMMVIYTCMLSAGTSLGALVAGFITVNHSWRTFFWLSCALTGATCVMIFFFFPETTYQRSSLNPPPDVVGPGPEKTSSEEAEYADDETSQASIVVGSRPSFSKILATWPTKSFTSEPLWKLSLRPIVLIVLPSALWASLVMSVSIGFLIAMASNISTAFSSTYHFTTWQIGLSMIAGLVGSVVAIWFGGPLSDIIADHLTRLNGGLREPEMRLPAMAISLVTGPLALVLYGVGIGNELHWICPIIGFALTGEVTMTQYTFKCNVKSLMMVFTSSLFGFLLSFYTNVWIQEQGYQQAFGEMAIISGVIFLGLFIFYFFGGFLRRWSWEWSIMKLVHWEGDREVGE</sequence>
<comment type="caution">
    <text evidence="8">The sequence shown here is derived from an EMBL/GenBank/DDBJ whole genome shotgun (WGS) entry which is preliminary data.</text>
</comment>
<dbReference type="InterPro" id="IPR036259">
    <property type="entry name" value="MFS_trans_sf"/>
</dbReference>
<feature type="transmembrane region" description="Helical" evidence="6">
    <location>
        <begin position="151"/>
        <end position="174"/>
    </location>
</feature>
<evidence type="ECO:0000256" key="1">
    <source>
        <dbReference type="ARBA" id="ARBA00004141"/>
    </source>
</evidence>
<dbReference type="RefSeq" id="XP_056793946.1">
    <property type="nucleotide sequence ID" value="XM_056929653.1"/>
</dbReference>
<evidence type="ECO:0000256" key="6">
    <source>
        <dbReference type="SAM" id="Phobius"/>
    </source>
</evidence>
<evidence type="ECO:0000256" key="2">
    <source>
        <dbReference type="ARBA" id="ARBA00022692"/>
    </source>
</evidence>
<feature type="transmembrane region" description="Helical" evidence="6">
    <location>
        <begin position="46"/>
        <end position="69"/>
    </location>
</feature>
<feature type="transmembrane region" description="Helical" evidence="6">
    <location>
        <begin position="210"/>
        <end position="230"/>
    </location>
</feature>
<feature type="transmembrane region" description="Helical" evidence="6">
    <location>
        <begin position="121"/>
        <end position="139"/>
    </location>
</feature>
<feature type="transmembrane region" description="Helical" evidence="6">
    <location>
        <begin position="445"/>
        <end position="466"/>
    </location>
</feature>
<reference evidence="8" key="1">
    <citation type="submission" date="2022-12" db="EMBL/GenBank/DDBJ databases">
        <authorList>
            <person name="Petersen C."/>
        </authorList>
    </citation>
    <scope>NUCLEOTIDE SEQUENCE</scope>
    <source>
        <strain evidence="8">IBT 30728</strain>
    </source>
</reference>
<organism evidence="8 9">
    <name type="scientific">Penicillium diatomitis</name>
    <dbReference type="NCBI Taxonomy" id="2819901"/>
    <lineage>
        <taxon>Eukaryota</taxon>
        <taxon>Fungi</taxon>
        <taxon>Dikarya</taxon>
        <taxon>Ascomycota</taxon>
        <taxon>Pezizomycotina</taxon>
        <taxon>Eurotiomycetes</taxon>
        <taxon>Eurotiomycetidae</taxon>
        <taxon>Eurotiales</taxon>
        <taxon>Aspergillaceae</taxon>
        <taxon>Penicillium</taxon>
    </lineage>
</organism>
<dbReference type="GeneID" id="81619902"/>
<keyword evidence="9" id="KW-1185">Reference proteome</keyword>
<feature type="transmembrane region" description="Helical" evidence="6">
    <location>
        <begin position="416"/>
        <end position="433"/>
    </location>
</feature>
<gene>
    <name evidence="8" type="ORF">N7539_000049</name>
</gene>
<dbReference type="PROSITE" id="PS50850">
    <property type="entry name" value="MFS"/>
    <property type="match status" value="1"/>
</dbReference>
<dbReference type="EMBL" id="JAPWDQ010000001">
    <property type="protein sequence ID" value="KAJ5494933.1"/>
    <property type="molecule type" value="Genomic_DNA"/>
</dbReference>
<feature type="transmembrane region" description="Helical" evidence="6">
    <location>
        <begin position="304"/>
        <end position="328"/>
    </location>
</feature>
<feature type="region of interest" description="Disordered" evidence="5">
    <location>
        <begin position="239"/>
        <end position="260"/>
    </location>
</feature>
<dbReference type="AlphaFoldDB" id="A0A9X0C1T5"/>
<dbReference type="InterPro" id="IPR020846">
    <property type="entry name" value="MFS_dom"/>
</dbReference>